<keyword evidence="3 7" id="KW-0963">Cytoplasm</keyword>
<dbReference type="NCBIfam" id="NF001453">
    <property type="entry name" value="PRK00312.1"/>
    <property type="match status" value="1"/>
</dbReference>
<evidence type="ECO:0000256" key="2">
    <source>
        <dbReference type="ARBA" id="ARBA00005369"/>
    </source>
</evidence>
<keyword evidence="6 7" id="KW-0949">S-adenosyl-L-methionine</keyword>
<comment type="subcellular location">
    <subcellularLocation>
        <location evidence="1 7">Cytoplasm</location>
    </subcellularLocation>
</comment>
<dbReference type="CDD" id="cd02440">
    <property type="entry name" value="AdoMet_MTases"/>
    <property type="match status" value="1"/>
</dbReference>
<evidence type="ECO:0000256" key="6">
    <source>
        <dbReference type="ARBA" id="ARBA00022691"/>
    </source>
</evidence>
<dbReference type="InterPro" id="IPR000682">
    <property type="entry name" value="PCMT"/>
</dbReference>
<dbReference type="InterPro" id="IPR029063">
    <property type="entry name" value="SAM-dependent_MTases_sf"/>
</dbReference>
<dbReference type="SUPFAM" id="SSF53335">
    <property type="entry name" value="S-adenosyl-L-methionine-dependent methyltransferases"/>
    <property type="match status" value="1"/>
</dbReference>
<evidence type="ECO:0000256" key="3">
    <source>
        <dbReference type="ARBA" id="ARBA00022490"/>
    </source>
</evidence>
<dbReference type="Pfam" id="PF01135">
    <property type="entry name" value="PCMT"/>
    <property type="match status" value="1"/>
</dbReference>
<dbReference type="GO" id="GO:0004719">
    <property type="term" value="F:protein-L-isoaspartate (D-aspartate) O-methyltransferase activity"/>
    <property type="evidence" value="ECO:0007669"/>
    <property type="project" value="UniProtKB-UniRule"/>
</dbReference>
<evidence type="ECO:0000256" key="5">
    <source>
        <dbReference type="ARBA" id="ARBA00022679"/>
    </source>
</evidence>
<keyword evidence="4 7" id="KW-0489">Methyltransferase</keyword>
<dbReference type="GO" id="GO:0005737">
    <property type="term" value="C:cytoplasm"/>
    <property type="evidence" value="ECO:0007669"/>
    <property type="project" value="UniProtKB-SubCell"/>
</dbReference>
<comment type="caution">
    <text evidence="8">The sequence shown here is derived from an EMBL/GenBank/DDBJ whole genome shotgun (WGS) entry which is preliminary data.</text>
</comment>
<dbReference type="GO" id="GO:0032259">
    <property type="term" value="P:methylation"/>
    <property type="evidence" value="ECO:0007669"/>
    <property type="project" value="UniProtKB-KW"/>
</dbReference>
<keyword evidence="5 7" id="KW-0808">Transferase</keyword>
<dbReference type="GO" id="GO:0030091">
    <property type="term" value="P:protein repair"/>
    <property type="evidence" value="ECO:0007669"/>
    <property type="project" value="UniProtKB-UniRule"/>
</dbReference>
<gene>
    <name evidence="7" type="primary">pcm</name>
    <name evidence="8" type="ORF">A3F61_01015</name>
</gene>
<dbReference type="HAMAP" id="MF_00090">
    <property type="entry name" value="PIMT"/>
    <property type="match status" value="1"/>
</dbReference>
<comment type="similarity">
    <text evidence="2 7">Belongs to the methyltransferase superfamily. L-isoaspartyl/D-aspartyl protein methyltransferase family.</text>
</comment>
<organism evidence="8 9">
    <name type="scientific">Candidatus Blackburnbacteria bacterium RIFCSPHIGHO2_12_FULL_41_13b</name>
    <dbReference type="NCBI Taxonomy" id="1797517"/>
    <lineage>
        <taxon>Bacteria</taxon>
        <taxon>Candidatus Blackburniibacteriota</taxon>
    </lineage>
</organism>
<protein>
    <recommendedName>
        <fullName evidence="7">Protein-L-isoaspartate O-methyltransferase</fullName>
        <ecNumber evidence="7">2.1.1.77</ecNumber>
    </recommendedName>
    <alternativeName>
        <fullName evidence="7">L-isoaspartyl protein carboxyl methyltransferase</fullName>
    </alternativeName>
    <alternativeName>
        <fullName evidence="7">Protein L-isoaspartyl methyltransferase</fullName>
    </alternativeName>
    <alternativeName>
        <fullName evidence="7">Protein-beta-aspartate methyltransferase</fullName>
        <shortName evidence="7">PIMT</shortName>
    </alternativeName>
</protein>
<feature type="active site" evidence="7">
    <location>
        <position position="63"/>
    </location>
</feature>
<evidence type="ECO:0000256" key="1">
    <source>
        <dbReference type="ARBA" id="ARBA00004496"/>
    </source>
</evidence>
<proteinExistence type="inferred from homology"/>
<evidence type="ECO:0000313" key="8">
    <source>
        <dbReference type="EMBL" id="OGY12291.1"/>
    </source>
</evidence>
<reference evidence="8 9" key="1">
    <citation type="journal article" date="2016" name="Nat. Commun.">
        <title>Thousands of microbial genomes shed light on interconnected biogeochemical processes in an aquifer system.</title>
        <authorList>
            <person name="Anantharaman K."/>
            <person name="Brown C.T."/>
            <person name="Hug L.A."/>
            <person name="Sharon I."/>
            <person name="Castelle C.J."/>
            <person name="Probst A.J."/>
            <person name="Thomas B.C."/>
            <person name="Singh A."/>
            <person name="Wilkins M.J."/>
            <person name="Karaoz U."/>
            <person name="Brodie E.L."/>
            <person name="Williams K.H."/>
            <person name="Hubbard S.S."/>
            <person name="Banfield J.F."/>
        </authorList>
    </citation>
    <scope>NUCLEOTIDE SEQUENCE [LARGE SCALE GENOMIC DNA]</scope>
</reference>
<dbReference type="PANTHER" id="PTHR11579">
    <property type="entry name" value="PROTEIN-L-ISOASPARTATE O-METHYLTRANSFERASE"/>
    <property type="match status" value="1"/>
</dbReference>
<evidence type="ECO:0000256" key="4">
    <source>
        <dbReference type="ARBA" id="ARBA00022603"/>
    </source>
</evidence>
<dbReference type="Gene3D" id="3.40.50.150">
    <property type="entry name" value="Vaccinia Virus protein VP39"/>
    <property type="match status" value="1"/>
</dbReference>
<dbReference type="NCBIfam" id="TIGR00080">
    <property type="entry name" value="pimt"/>
    <property type="match status" value="1"/>
</dbReference>
<dbReference type="PROSITE" id="PS01279">
    <property type="entry name" value="PCMT"/>
    <property type="match status" value="1"/>
</dbReference>
<accession>A0A1G1VAK9</accession>
<comment type="catalytic activity">
    <reaction evidence="7">
        <text>[protein]-L-isoaspartate + S-adenosyl-L-methionine = [protein]-L-isoaspartate alpha-methyl ester + S-adenosyl-L-homocysteine</text>
        <dbReference type="Rhea" id="RHEA:12705"/>
        <dbReference type="Rhea" id="RHEA-COMP:12143"/>
        <dbReference type="Rhea" id="RHEA-COMP:12144"/>
        <dbReference type="ChEBI" id="CHEBI:57856"/>
        <dbReference type="ChEBI" id="CHEBI:59789"/>
        <dbReference type="ChEBI" id="CHEBI:90596"/>
        <dbReference type="ChEBI" id="CHEBI:90598"/>
        <dbReference type="EC" id="2.1.1.77"/>
    </reaction>
</comment>
<dbReference type="PANTHER" id="PTHR11579:SF0">
    <property type="entry name" value="PROTEIN-L-ISOASPARTATE(D-ASPARTATE) O-METHYLTRANSFERASE"/>
    <property type="match status" value="1"/>
</dbReference>
<dbReference type="Proteomes" id="UP000178272">
    <property type="component" value="Unassembled WGS sequence"/>
</dbReference>
<evidence type="ECO:0000256" key="7">
    <source>
        <dbReference type="HAMAP-Rule" id="MF_00090"/>
    </source>
</evidence>
<dbReference type="EMBL" id="MHCA01000022">
    <property type="protein sequence ID" value="OGY12291.1"/>
    <property type="molecule type" value="Genomic_DNA"/>
</dbReference>
<dbReference type="AlphaFoldDB" id="A0A1G1VAK9"/>
<name>A0A1G1VAK9_9BACT</name>
<comment type="function">
    <text evidence="7">Catalyzes the methyl esterification of L-isoaspartyl residues in peptides and proteins that result from spontaneous decomposition of normal L-aspartyl and L-asparaginyl residues. It plays a role in the repair and/or degradation of damaged proteins.</text>
</comment>
<sequence length="215" mass="23571">MIISSAYHTERYRLTNLLASYGIKGSVLSAFDNTPREFFVDKRYLAYAYEDRALPTLSGQTISQPSLVALTLQELALTPTDVVLEIGTGSGFQTALLSCLVKKVYSIERLPELAKIAQSRLHRLRNTVVTTGDGSLGWQEGAPYDAIIVTAAFTQVPDPLVAQLRTGGKLIMPIGKAESQELTLYKKHNDGLVTLRKISDVCFVPLLGKHAYAAR</sequence>
<evidence type="ECO:0000313" key="9">
    <source>
        <dbReference type="Proteomes" id="UP000178272"/>
    </source>
</evidence>
<dbReference type="STRING" id="1797517.A3F61_01015"/>
<dbReference type="FunFam" id="3.40.50.150:FF:000010">
    <property type="entry name" value="Protein-L-isoaspartate O-methyltransferase"/>
    <property type="match status" value="1"/>
</dbReference>
<dbReference type="EC" id="2.1.1.77" evidence="7"/>